<dbReference type="InterPro" id="IPR006103">
    <property type="entry name" value="Glyco_hydro_2_cat"/>
</dbReference>
<dbReference type="FunFam" id="3.20.20.80:FF:000029">
    <property type="entry name" value="Beta-glucuronidase"/>
    <property type="match status" value="1"/>
</dbReference>
<dbReference type="InterPro" id="IPR018087">
    <property type="entry name" value="Glyco_hydro_5_CS"/>
</dbReference>
<dbReference type="InterPro" id="IPR036156">
    <property type="entry name" value="Beta-gal/glucu_dom_sf"/>
</dbReference>
<protein>
    <submittedName>
        <fullName evidence="5">Glycosyl hydrolase</fullName>
    </submittedName>
</protein>
<sequence length="429" mass="48406">PNGDASVNYEIAVAKTSPTQGEEGNLIPESSPATPAATQVRLINGNGVVVTQSAQLNGSLVVERDALTLWQPGKPYLYTLEVTADDDVYHLRSVGIRTIKVSGAQFLINGKPFYFHGVDKHEGVGERDSDIRGKGVDDVIVVKDYNMLQWLNVSAYRTSHYPYAPQFYDMADERGIVIIDECPAVGLAEASYFNPTTLAHHKQVMYEMIRRDKNHPSVVMWNVANEPRSDMHVAYNYFKEVAAYTRETDPTRRPITLVNNVDYTGQTCAEFFDVVCINRYYAWYSDSGQLEVIPYQLDTDLQGFWAKYQKPIIVSEYGADTVPGLHHDPAFMFTEDFQVEFLKQYHKVFDQYIGKFLIGELVWNFADFRTGQSPTRVGATNLKGVLTRQREPKAAAYTLKERYSHLKKSLPALGHSSPLHNTKPDILLA</sequence>
<keyword evidence="3" id="KW-0326">Glycosidase</keyword>
<dbReference type="GO" id="GO:0019391">
    <property type="term" value="P:glucuronoside catabolic process"/>
    <property type="evidence" value="ECO:0007669"/>
    <property type="project" value="TreeGrafter"/>
</dbReference>
<feature type="non-terminal residue" evidence="5">
    <location>
        <position position="429"/>
    </location>
</feature>
<evidence type="ECO:0000256" key="3">
    <source>
        <dbReference type="ARBA" id="ARBA00023295"/>
    </source>
</evidence>
<dbReference type="GeneID" id="14917386"/>
<keyword evidence="2 5" id="KW-0378">Hydrolase</keyword>
<dbReference type="PRINTS" id="PR00132">
    <property type="entry name" value="GLHYDRLASE2"/>
</dbReference>
<dbReference type="Proteomes" id="UP000011083">
    <property type="component" value="Unassembled WGS sequence"/>
</dbReference>
<dbReference type="Gene3D" id="2.60.40.10">
    <property type="entry name" value="Immunoglobulins"/>
    <property type="match status" value="1"/>
</dbReference>
<comment type="similarity">
    <text evidence="1">Belongs to the glycosyl hydrolase 2 family.</text>
</comment>
<feature type="domain" description="Glycoside hydrolase family 2 catalytic" evidence="4">
    <location>
        <begin position="99"/>
        <end position="407"/>
    </location>
</feature>
<evidence type="ECO:0000256" key="1">
    <source>
        <dbReference type="ARBA" id="ARBA00007401"/>
    </source>
</evidence>
<dbReference type="PANTHER" id="PTHR10066">
    <property type="entry name" value="BETA-GLUCURONIDASE"/>
    <property type="match status" value="1"/>
</dbReference>
<evidence type="ECO:0000313" key="5">
    <source>
        <dbReference type="EMBL" id="ELR16685.1"/>
    </source>
</evidence>
<dbReference type="PANTHER" id="PTHR10066:SF67">
    <property type="entry name" value="BETA-GLUCURONIDASE"/>
    <property type="match status" value="1"/>
</dbReference>
<dbReference type="AlphaFoldDB" id="L8GUL5"/>
<dbReference type="InterPro" id="IPR013783">
    <property type="entry name" value="Ig-like_fold"/>
</dbReference>
<dbReference type="KEGG" id="acan:ACA1_089330"/>
<dbReference type="OrthoDB" id="408532at2759"/>
<dbReference type="InterPro" id="IPR017853">
    <property type="entry name" value="GH"/>
</dbReference>
<dbReference type="Pfam" id="PF02836">
    <property type="entry name" value="Glyco_hydro_2_C"/>
    <property type="match status" value="1"/>
</dbReference>
<proteinExistence type="inferred from homology"/>
<gene>
    <name evidence="5" type="ORF">ACA1_089330</name>
</gene>
<dbReference type="SUPFAM" id="SSF49303">
    <property type="entry name" value="beta-Galactosidase/glucuronidase domain"/>
    <property type="match status" value="1"/>
</dbReference>
<reference evidence="5 6" key="1">
    <citation type="journal article" date="2013" name="Genome Biol.">
        <title>Genome of Acanthamoeba castellanii highlights extensive lateral gene transfer and early evolution of tyrosine kinase signaling.</title>
        <authorList>
            <person name="Clarke M."/>
            <person name="Lohan A.J."/>
            <person name="Liu B."/>
            <person name="Lagkouvardos I."/>
            <person name="Roy S."/>
            <person name="Zafar N."/>
            <person name="Bertelli C."/>
            <person name="Schilde C."/>
            <person name="Kianianmomeni A."/>
            <person name="Burglin T.R."/>
            <person name="Frech C."/>
            <person name="Turcotte B."/>
            <person name="Kopec K.O."/>
            <person name="Synnott J.M."/>
            <person name="Choo C."/>
            <person name="Paponov I."/>
            <person name="Finkler A."/>
            <person name="Soon Heng Tan C."/>
            <person name="Hutchins A.P."/>
            <person name="Weinmeier T."/>
            <person name="Rattei T."/>
            <person name="Chu J.S."/>
            <person name="Gimenez G."/>
            <person name="Irimia M."/>
            <person name="Rigden D.J."/>
            <person name="Fitzpatrick D.A."/>
            <person name="Lorenzo-Morales J."/>
            <person name="Bateman A."/>
            <person name="Chiu C.H."/>
            <person name="Tang P."/>
            <person name="Hegemann P."/>
            <person name="Fromm H."/>
            <person name="Raoult D."/>
            <person name="Greub G."/>
            <person name="Miranda-Saavedra D."/>
            <person name="Chen N."/>
            <person name="Nash P."/>
            <person name="Ginger M.L."/>
            <person name="Horn M."/>
            <person name="Schaap P."/>
            <person name="Caler L."/>
            <person name="Loftus B."/>
        </authorList>
    </citation>
    <scope>NUCLEOTIDE SEQUENCE [LARGE SCALE GENOMIC DNA]</scope>
    <source>
        <strain evidence="5 6">Neff</strain>
    </source>
</reference>
<keyword evidence="6" id="KW-1185">Reference proteome</keyword>
<dbReference type="Gene3D" id="3.20.20.80">
    <property type="entry name" value="Glycosidases"/>
    <property type="match status" value="1"/>
</dbReference>
<evidence type="ECO:0000256" key="2">
    <source>
        <dbReference type="ARBA" id="ARBA00022801"/>
    </source>
</evidence>
<dbReference type="RefSeq" id="XP_004338698.1">
    <property type="nucleotide sequence ID" value="XM_004338650.1"/>
</dbReference>
<dbReference type="GO" id="GO:0004566">
    <property type="term" value="F:beta-glucuronidase activity"/>
    <property type="evidence" value="ECO:0007669"/>
    <property type="project" value="TreeGrafter"/>
</dbReference>
<dbReference type="STRING" id="1257118.L8GUL5"/>
<accession>L8GUL5</accession>
<dbReference type="GO" id="GO:0005975">
    <property type="term" value="P:carbohydrate metabolic process"/>
    <property type="evidence" value="ECO:0007669"/>
    <property type="project" value="InterPro"/>
</dbReference>
<dbReference type="PROSITE" id="PS00659">
    <property type="entry name" value="GLYCOSYL_HYDROL_F5"/>
    <property type="match status" value="1"/>
</dbReference>
<dbReference type="EMBL" id="KB007985">
    <property type="protein sequence ID" value="ELR16685.1"/>
    <property type="molecule type" value="Genomic_DNA"/>
</dbReference>
<dbReference type="InterPro" id="IPR006101">
    <property type="entry name" value="Glyco_hydro_2"/>
</dbReference>
<evidence type="ECO:0000259" key="4">
    <source>
        <dbReference type="Pfam" id="PF02836"/>
    </source>
</evidence>
<evidence type="ECO:0000313" key="6">
    <source>
        <dbReference type="Proteomes" id="UP000011083"/>
    </source>
</evidence>
<organism evidence="5 6">
    <name type="scientific">Acanthamoeba castellanii (strain ATCC 30010 / Neff)</name>
    <dbReference type="NCBI Taxonomy" id="1257118"/>
    <lineage>
        <taxon>Eukaryota</taxon>
        <taxon>Amoebozoa</taxon>
        <taxon>Discosea</taxon>
        <taxon>Longamoebia</taxon>
        <taxon>Centramoebida</taxon>
        <taxon>Acanthamoebidae</taxon>
        <taxon>Acanthamoeba</taxon>
    </lineage>
</organism>
<dbReference type="SUPFAM" id="SSF51445">
    <property type="entry name" value="(Trans)glycosidases"/>
    <property type="match status" value="1"/>
</dbReference>
<name>L8GUL5_ACACF</name>
<dbReference type="GO" id="GO:0030246">
    <property type="term" value="F:carbohydrate binding"/>
    <property type="evidence" value="ECO:0007669"/>
    <property type="project" value="TreeGrafter"/>
</dbReference>
<dbReference type="VEuPathDB" id="AmoebaDB:ACA1_089330"/>